<dbReference type="PANTHER" id="PTHR36438:SF1">
    <property type="entry name" value="IRON-SULFUR CLUSTER REPAIR PROTEIN YTFE"/>
    <property type="match status" value="1"/>
</dbReference>
<keyword evidence="9" id="KW-1185">Reference proteome</keyword>
<name>A0A2N5GKK0_9BACI</name>
<evidence type="ECO:0000256" key="3">
    <source>
        <dbReference type="ARBA" id="ARBA00022723"/>
    </source>
</evidence>
<keyword evidence="4" id="KW-0408">Iron</keyword>
<reference evidence="7 9" key="2">
    <citation type="submission" date="2017-12" db="EMBL/GenBank/DDBJ databases">
        <title>Comparative Functional Genomics of Dry Heat Resistant strains isolated from the Viking Spacecraft.</title>
        <authorList>
            <person name="Seuylemezian A."/>
            <person name="Cooper K."/>
            <person name="Vaishampayan P."/>
        </authorList>
    </citation>
    <scope>NUCLEOTIDE SEQUENCE [LARGE SCALE GENOMIC DNA]</scope>
    <source>
        <strain evidence="7 9">ATCC 29669</strain>
    </source>
</reference>
<sequence length="234" mass="27197">MSLPFSATSLVKDIVNELPKSSDIFKRHRIDFCCGGNIPLTDAAAQRNIDVDSLMAELHEVYQKSGNEPTDIKTWMASSSAELIEQIKEKFHRPLEEELSQLSPYVTKVSRVHGDRRPELLKVYELYYELKKELLEHTTKEEESIFPLLLKLETAPEAERTRILEEIRQLEKEHDHAGAILKELREITSDFTPPLDACGTYRLVYKRLEMLEEQTFMHVHLENNILFPRYLTAN</sequence>
<dbReference type="Pfam" id="PF01814">
    <property type="entry name" value="Hemerythrin"/>
    <property type="match status" value="1"/>
</dbReference>
<protein>
    <submittedName>
        <fullName evidence="6">Iron-sulfur cluster repair di-iron protein</fullName>
    </submittedName>
</protein>
<evidence type="ECO:0000313" key="8">
    <source>
        <dbReference type="Proteomes" id="UP000234951"/>
    </source>
</evidence>
<proteinExistence type="predicted"/>
<comment type="caution">
    <text evidence="6">The sequence shown here is derived from an EMBL/GenBank/DDBJ whole genome shotgun (WGS) entry which is preliminary data.</text>
</comment>
<evidence type="ECO:0000313" key="9">
    <source>
        <dbReference type="Proteomes" id="UP000235114"/>
    </source>
</evidence>
<dbReference type="InterPro" id="IPR019903">
    <property type="entry name" value="RIC_family"/>
</dbReference>
<accession>A0A2N5GKK0</accession>
<dbReference type="GO" id="GO:0005737">
    <property type="term" value="C:cytoplasm"/>
    <property type="evidence" value="ECO:0007669"/>
    <property type="project" value="UniProtKB-SubCell"/>
</dbReference>
<keyword evidence="3" id="KW-0479">Metal-binding</keyword>
<reference evidence="6 8" key="1">
    <citation type="submission" date="2017-11" db="EMBL/GenBank/DDBJ databases">
        <title>Comparitive Functional Genomics of Dry Heat Resistant strains isolated from the Viking Spacecraft.</title>
        <authorList>
            <person name="Seuylemezian A."/>
            <person name="Cooper K."/>
            <person name="Vaishampayan P."/>
        </authorList>
    </citation>
    <scope>NUCLEOTIDE SEQUENCE [LARGE SCALE GENOMIC DNA]</scope>
    <source>
        <strain evidence="6 8">M4.6</strain>
    </source>
</reference>
<dbReference type="Pfam" id="PF04405">
    <property type="entry name" value="ScdA_N"/>
    <property type="match status" value="1"/>
</dbReference>
<dbReference type="Proteomes" id="UP000235114">
    <property type="component" value="Unassembled WGS sequence"/>
</dbReference>
<keyword evidence="2" id="KW-0963">Cytoplasm</keyword>
<dbReference type="RefSeq" id="WP_101577716.1">
    <property type="nucleotide sequence ID" value="NZ_PGVA01000028.1"/>
</dbReference>
<evidence type="ECO:0000259" key="5">
    <source>
        <dbReference type="Pfam" id="PF01814"/>
    </source>
</evidence>
<evidence type="ECO:0000256" key="2">
    <source>
        <dbReference type="ARBA" id="ARBA00022490"/>
    </source>
</evidence>
<dbReference type="EMBL" id="PGVD01000015">
    <property type="protein sequence ID" value="PLR99386.1"/>
    <property type="molecule type" value="Genomic_DNA"/>
</dbReference>
<dbReference type="AlphaFoldDB" id="A0A2N5GKK0"/>
<organism evidence="6 8">
    <name type="scientific">Bacillus canaveralius</name>
    <dbReference type="NCBI Taxonomy" id="1403243"/>
    <lineage>
        <taxon>Bacteria</taxon>
        <taxon>Bacillati</taxon>
        <taxon>Bacillota</taxon>
        <taxon>Bacilli</taxon>
        <taxon>Bacillales</taxon>
        <taxon>Bacillaceae</taxon>
        <taxon>Bacillus</taxon>
    </lineage>
</organism>
<dbReference type="SUPFAM" id="SSF140683">
    <property type="entry name" value="SP0561-like"/>
    <property type="match status" value="1"/>
</dbReference>
<dbReference type="GO" id="GO:0046872">
    <property type="term" value="F:metal ion binding"/>
    <property type="evidence" value="ECO:0007669"/>
    <property type="project" value="UniProtKB-KW"/>
</dbReference>
<dbReference type="Gene3D" id="1.10.3910.10">
    <property type="entry name" value="SP0561-like"/>
    <property type="match status" value="1"/>
</dbReference>
<dbReference type="EMBL" id="PGVA01000028">
    <property type="protein sequence ID" value="PLR82000.1"/>
    <property type="molecule type" value="Genomic_DNA"/>
</dbReference>
<dbReference type="NCBIfam" id="TIGR03652">
    <property type="entry name" value="FeS_repair_RIC"/>
    <property type="match status" value="1"/>
</dbReference>
<evidence type="ECO:0000313" key="7">
    <source>
        <dbReference type="EMBL" id="PLR99386.1"/>
    </source>
</evidence>
<comment type="subcellular location">
    <subcellularLocation>
        <location evidence="1">Cytoplasm</location>
    </subcellularLocation>
</comment>
<feature type="domain" description="Hemerythrin-like" evidence="5">
    <location>
        <begin position="90"/>
        <end position="229"/>
    </location>
</feature>
<evidence type="ECO:0000256" key="1">
    <source>
        <dbReference type="ARBA" id="ARBA00004496"/>
    </source>
</evidence>
<dbReference type="Gene3D" id="1.20.120.520">
    <property type="entry name" value="nmb1532 protein domain like"/>
    <property type="match status" value="1"/>
</dbReference>
<dbReference type="OrthoDB" id="9797132at2"/>
<evidence type="ECO:0000313" key="6">
    <source>
        <dbReference type="EMBL" id="PLR82000.1"/>
    </source>
</evidence>
<dbReference type="Proteomes" id="UP000234951">
    <property type="component" value="Unassembled WGS sequence"/>
</dbReference>
<evidence type="ECO:0000256" key="4">
    <source>
        <dbReference type="ARBA" id="ARBA00023004"/>
    </source>
</evidence>
<dbReference type="InterPro" id="IPR012312">
    <property type="entry name" value="Hemerythrin-like"/>
</dbReference>
<dbReference type="PANTHER" id="PTHR36438">
    <property type="entry name" value="IRON-SULFUR CLUSTER REPAIR PROTEIN YTFE"/>
    <property type="match status" value="1"/>
</dbReference>
<gene>
    <name evidence="6" type="primary">ric</name>
    <name evidence="6" type="ORF">CU635_12525</name>
    <name evidence="7" type="ORF">CVD25_05820</name>
</gene>
<dbReference type="InterPro" id="IPR038062">
    <property type="entry name" value="ScdA-like_N_sf"/>
</dbReference>